<dbReference type="FunCoup" id="A0A286UPA5">
    <property type="interactions" value="883"/>
</dbReference>
<organism evidence="5 6">
    <name type="scientific">Pyrrhoderma noxium</name>
    <dbReference type="NCBI Taxonomy" id="2282107"/>
    <lineage>
        <taxon>Eukaryota</taxon>
        <taxon>Fungi</taxon>
        <taxon>Dikarya</taxon>
        <taxon>Basidiomycota</taxon>
        <taxon>Agaricomycotina</taxon>
        <taxon>Agaricomycetes</taxon>
        <taxon>Hymenochaetales</taxon>
        <taxon>Hymenochaetaceae</taxon>
        <taxon>Pyrrhoderma</taxon>
    </lineage>
</organism>
<dbReference type="PANTHER" id="PTHR44006">
    <property type="entry name" value="U5 SMALL NUCLEAR RIBONUCLEOPROTEIN 40 KDA PROTEIN"/>
    <property type="match status" value="1"/>
</dbReference>
<dbReference type="PROSITE" id="PS50294">
    <property type="entry name" value="WD_REPEATS_REGION"/>
    <property type="match status" value="2"/>
</dbReference>
<dbReference type="OrthoDB" id="1068471at2759"/>
<dbReference type="Gene3D" id="2.130.10.10">
    <property type="entry name" value="YVTN repeat-like/Quinoprotein amine dehydrogenase"/>
    <property type="match status" value="1"/>
</dbReference>
<dbReference type="SUPFAM" id="SSF50978">
    <property type="entry name" value="WD40 repeat-like"/>
    <property type="match status" value="1"/>
</dbReference>
<gene>
    <name evidence="5" type="ORF">PNOK_0405000</name>
</gene>
<dbReference type="InParanoid" id="A0A286UPA5"/>
<evidence type="ECO:0000256" key="4">
    <source>
        <dbReference type="SAM" id="MobiDB-lite"/>
    </source>
</evidence>
<evidence type="ECO:0000256" key="2">
    <source>
        <dbReference type="ARBA" id="ARBA00022737"/>
    </source>
</evidence>
<proteinExistence type="predicted"/>
<sequence>MSKREASPPPEGILIKRARGSTPPETQIAISSAGDDSKKGLIRTVKRTSGLEAPIVSLAGAHSAEIMSCRFDPTGQNIAACSADRSVSLWKTYPPTTNYGHLPALHKAPILDFQWSQVSPLLYTVSADHTYVITDLVSGQRVRKIRAHRGVVNALDRTIAGGAGVELVATAADDGYVHVWEGGDEGSKQSVATFEVGCPVTSVCWSADGSTLYAGALDNEIHVYDLRKNAEVYTLTGHTDTPTSLALSPNGNFLLSPSLSSQVIVHDVRPFAPDPSRVYRTLLGAPAGFENTLLRAAWSRDDDGRRVAVGGADRMVCIWEVESGKIQYKLPGHKGTVTSVDFHPKEPIILTGSKDATMLLGEIEPTVKI</sequence>
<dbReference type="GO" id="GO:0071013">
    <property type="term" value="C:catalytic step 2 spliceosome"/>
    <property type="evidence" value="ECO:0007669"/>
    <property type="project" value="TreeGrafter"/>
</dbReference>
<accession>A0A286UPA5</accession>
<name>A0A286UPA5_9AGAM</name>
<keyword evidence="2" id="KW-0677">Repeat</keyword>
<dbReference type="InterPro" id="IPR015943">
    <property type="entry name" value="WD40/YVTN_repeat-like_dom_sf"/>
</dbReference>
<dbReference type="AlphaFoldDB" id="A0A286UPA5"/>
<dbReference type="Pfam" id="PF00400">
    <property type="entry name" value="WD40"/>
    <property type="match status" value="5"/>
</dbReference>
<dbReference type="GO" id="GO:0003723">
    <property type="term" value="F:RNA binding"/>
    <property type="evidence" value="ECO:0007669"/>
    <property type="project" value="TreeGrafter"/>
</dbReference>
<evidence type="ECO:0000256" key="3">
    <source>
        <dbReference type="PROSITE-ProRule" id="PRU00221"/>
    </source>
</evidence>
<keyword evidence="1 3" id="KW-0853">WD repeat</keyword>
<dbReference type="STRING" id="2282107.A0A286UPA5"/>
<dbReference type="EMBL" id="NBII01000003">
    <property type="protein sequence ID" value="PAV21423.1"/>
    <property type="molecule type" value="Genomic_DNA"/>
</dbReference>
<evidence type="ECO:0000256" key="1">
    <source>
        <dbReference type="ARBA" id="ARBA00022574"/>
    </source>
</evidence>
<reference evidence="5 6" key="1">
    <citation type="journal article" date="2017" name="Mol. Ecol.">
        <title>Comparative and population genomic landscape of Phellinus noxius: A hypervariable fungus causing root rot in trees.</title>
        <authorList>
            <person name="Chung C.L."/>
            <person name="Lee T.J."/>
            <person name="Akiba M."/>
            <person name="Lee H.H."/>
            <person name="Kuo T.H."/>
            <person name="Liu D."/>
            <person name="Ke H.M."/>
            <person name="Yokoi T."/>
            <person name="Roa M.B."/>
            <person name="Lu M.J."/>
            <person name="Chang Y.Y."/>
            <person name="Ann P.J."/>
            <person name="Tsai J.N."/>
            <person name="Chen C.Y."/>
            <person name="Tzean S.S."/>
            <person name="Ota Y."/>
            <person name="Hattori T."/>
            <person name="Sahashi N."/>
            <person name="Liou R.F."/>
            <person name="Kikuchi T."/>
            <person name="Tsai I.J."/>
        </authorList>
    </citation>
    <scope>NUCLEOTIDE SEQUENCE [LARGE SCALE GENOMIC DNA]</scope>
    <source>
        <strain evidence="5 6">FFPRI411160</strain>
    </source>
</reference>
<feature type="repeat" description="WD" evidence="3">
    <location>
        <begin position="59"/>
        <end position="91"/>
    </location>
</feature>
<feature type="repeat" description="WD" evidence="3">
    <location>
        <begin position="200"/>
        <end position="234"/>
    </location>
</feature>
<dbReference type="Proteomes" id="UP000217199">
    <property type="component" value="Unassembled WGS sequence"/>
</dbReference>
<dbReference type="SMART" id="SM00320">
    <property type="entry name" value="WD40"/>
    <property type="match status" value="7"/>
</dbReference>
<feature type="repeat" description="WD" evidence="3">
    <location>
        <begin position="330"/>
        <end position="369"/>
    </location>
</feature>
<dbReference type="PROSITE" id="PS50082">
    <property type="entry name" value="WD_REPEATS_2"/>
    <property type="match status" value="3"/>
</dbReference>
<dbReference type="CDD" id="cd00200">
    <property type="entry name" value="WD40"/>
    <property type="match status" value="1"/>
</dbReference>
<comment type="caution">
    <text evidence="5">The sequence shown here is derived from an EMBL/GenBank/DDBJ whole genome shotgun (WGS) entry which is preliminary data.</text>
</comment>
<dbReference type="InterPro" id="IPR001680">
    <property type="entry name" value="WD40_rpt"/>
</dbReference>
<dbReference type="PANTHER" id="PTHR44006:SF1">
    <property type="entry name" value="U5 SMALL NUCLEAR RIBONUCLEOPROTEIN 40 KDA PROTEIN"/>
    <property type="match status" value="1"/>
</dbReference>
<dbReference type="InterPro" id="IPR052234">
    <property type="entry name" value="U5_snRNP_Component"/>
</dbReference>
<keyword evidence="6" id="KW-1185">Reference proteome</keyword>
<evidence type="ECO:0000313" key="5">
    <source>
        <dbReference type="EMBL" id="PAV21423.1"/>
    </source>
</evidence>
<feature type="region of interest" description="Disordered" evidence="4">
    <location>
        <begin position="1"/>
        <end position="33"/>
    </location>
</feature>
<protein>
    <submittedName>
        <fullName evidence="5">WD40 domain containing protein</fullName>
    </submittedName>
</protein>
<evidence type="ECO:0000313" key="6">
    <source>
        <dbReference type="Proteomes" id="UP000217199"/>
    </source>
</evidence>
<dbReference type="InterPro" id="IPR036322">
    <property type="entry name" value="WD40_repeat_dom_sf"/>
</dbReference>